<feature type="compositionally biased region" description="Low complexity" evidence="1">
    <location>
        <begin position="12"/>
        <end position="23"/>
    </location>
</feature>
<gene>
    <name evidence="2" type="ORF">Sjap_015077</name>
</gene>
<proteinExistence type="predicted"/>
<evidence type="ECO:0000256" key="1">
    <source>
        <dbReference type="SAM" id="MobiDB-lite"/>
    </source>
</evidence>
<dbReference type="AlphaFoldDB" id="A0AAP0IJ83"/>
<evidence type="ECO:0000313" key="2">
    <source>
        <dbReference type="EMBL" id="KAK9116130.1"/>
    </source>
</evidence>
<name>A0AAP0IJ83_9MAGN</name>
<sequence length="67" mass="7305">MTTANTPKNILSSVFNSGSSPPSFLYPHRPPTTLMVARASIGVIGSPMRNRSKGRSRWEEQTLTLSS</sequence>
<evidence type="ECO:0000313" key="3">
    <source>
        <dbReference type="Proteomes" id="UP001417504"/>
    </source>
</evidence>
<keyword evidence="3" id="KW-1185">Reference proteome</keyword>
<accession>A0AAP0IJ83</accession>
<dbReference type="Proteomes" id="UP001417504">
    <property type="component" value="Unassembled WGS sequence"/>
</dbReference>
<feature type="compositionally biased region" description="Polar residues" evidence="1">
    <location>
        <begin position="1"/>
        <end position="11"/>
    </location>
</feature>
<feature type="region of interest" description="Disordered" evidence="1">
    <location>
        <begin position="1"/>
        <end position="23"/>
    </location>
</feature>
<protein>
    <submittedName>
        <fullName evidence="2">Uncharacterized protein</fullName>
    </submittedName>
</protein>
<comment type="caution">
    <text evidence="2">The sequence shown here is derived from an EMBL/GenBank/DDBJ whole genome shotgun (WGS) entry which is preliminary data.</text>
</comment>
<feature type="region of interest" description="Disordered" evidence="1">
    <location>
        <begin position="46"/>
        <end position="67"/>
    </location>
</feature>
<organism evidence="2 3">
    <name type="scientific">Stephania japonica</name>
    <dbReference type="NCBI Taxonomy" id="461633"/>
    <lineage>
        <taxon>Eukaryota</taxon>
        <taxon>Viridiplantae</taxon>
        <taxon>Streptophyta</taxon>
        <taxon>Embryophyta</taxon>
        <taxon>Tracheophyta</taxon>
        <taxon>Spermatophyta</taxon>
        <taxon>Magnoliopsida</taxon>
        <taxon>Ranunculales</taxon>
        <taxon>Menispermaceae</taxon>
        <taxon>Menispermoideae</taxon>
        <taxon>Cissampelideae</taxon>
        <taxon>Stephania</taxon>
    </lineage>
</organism>
<dbReference type="EMBL" id="JBBNAE010000006">
    <property type="protein sequence ID" value="KAK9116130.1"/>
    <property type="molecule type" value="Genomic_DNA"/>
</dbReference>
<reference evidence="2 3" key="1">
    <citation type="submission" date="2024-01" db="EMBL/GenBank/DDBJ databases">
        <title>Genome assemblies of Stephania.</title>
        <authorList>
            <person name="Yang L."/>
        </authorList>
    </citation>
    <scope>NUCLEOTIDE SEQUENCE [LARGE SCALE GENOMIC DNA]</scope>
    <source>
        <strain evidence="2">QJT</strain>
        <tissue evidence="2">Leaf</tissue>
    </source>
</reference>